<proteinExistence type="inferred from homology"/>
<evidence type="ECO:0000256" key="12">
    <source>
        <dbReference type="ARBA" id="ARBA00023049"/>
    </source>
</evidence>
<dbReference type="InterPro" id="IPR011765">
    <property type="entry name" value="Pept_M16_N"/>
</dbReference>
<dbReference type="SMART" id="SM01264">
    <property type="entry name" value="M16C_associated"/>
    <property type="match status" value="1"/>
</dbReference>
<keyword evidence="19" id="KW-1185">Reference proteome</keyword>
<accession>A0A4U0X943</accession>
<gene>
    <name evidence="18" type="ORF">B0A55_06336</name>
</gene>
<dbReference type="PANTHER" id="PTHR43016:SF13">
    <property type="entry name" value="PRESEQUENCE PROTEASE, MITOCHONDRIAL"/>
    <property type="match status" value="1"/>
</dbReference>
<evidence type="ECO:0000256" key="11">
    <source>
        <dbReference type="ARBA" id="ARBA00022946"/>
    </source>
</evidence>
<sequence>MLASLRSPRPVAPYTRALRLPSRRRYASVTDLSSLPQGSNIHGFTLQRTKQIPALELTALHFQHDRTGADCLHLAREDRNNVFSIGFKTNPPDATGVPHILEHVTLCGSENFAVRDPFFLMLPRSLQNFMNAMTSQDHTTYPFATTNAQDFKNLMSVYLDATLRPLLRRSDFVQEGWRIGPENPRKESDEQSAKDPVFKGVVYNEMKGQISDATYLFYIGFFEQIIPALNNSGGDPQKMTELTYEQLANFHKEHYHPSNSKIVTYGDQPVETHLQMLAEQLGSFDRAEVDKDIKRPITLQGPQEVTIPGPVDPLTPPEAQYKTSTSWLAGDPTNVHESFALQLINNLLLDGYGAPLYRTLIESGFGTDFSPNTGYDNSSGTGIFSVGLTGVSEANVPKVKNIIASTLKEQVEKGFETQKVDGLLHALELRLKHKSARFGLGLAQATTGSWFNGIDPFESMDYAAIIDTFRANFARGGYLEGLVERYLLNENTLTYTMAPSTTFGADLAAEEAARLQRKIAEAVKEFPSEEEAHKQLRDRELALINEQDEGKGANVDVLPTLHVTDIPRQAKKEEVSDGMVDEKTKVQWRETATNGLTYFTGLAPFQDLPYELRMLVPLFCDSLMRIGTREKSMEELEDLIKLKTGGIRFGYHASTSPHDILKADEGFSMSGYAFDRNIPAMYELLHTILLGTDFDSPKAQGMIKELLRSGADGAVDAIASRGHSYASRYSNAGLNPAGKWAEQTGGLTQVKLITGLAGAEGDEVAMGELVQRLKALQGIAVHSMTDSFRAALVCGADSSTDNETALRNFLTATRSGATPISPSSSFSSPTPGPNPTYPTLSQRTFFPFPTYQVSYTALALPTGPYTSPTTAPLAILAQLLTHKHLHQEIREKGGAYGGGASTNSLAGTLGMYSYRDPNPANSLKIMREAGRWASERDWSARELEEAKLSLFQSVDAPISVDKEGLGRFLQGVDYEMEEERRRWMLDVDAQQVRQAAEEVARKLEAGEANVTVLGSGQKFVREGGGWEVVEMGIAKAAVAGEEVAGVTAAPSSG</sequence>
<comment type="caution">
    <text evidence="18">The sequence shown here is derived from an EMBL/GenBank/DDBJ whole genome shotgun (WGS) entry which is preliminary data.</text>
</comment>
<evidence type="ECO:0000256" key="9">
    <source>
        <dbReference type="ARBA" id="ARBA00022801"/>
    </source>
</evidence>
<evidence type="ECO:0000256" key="13">
    <source>
        <dbReference type="ARBA" id="ARBA00023128"/>
    </source>
</evidence>
<comment type="subunit">
    <text evidence="5">Monomer and homodimer; homodimerization is induced by binding of the substrate.</text>
</comment>
<keyword evidence="11" id="KW-0809">Transit peptide</keyword>
<name>A0A4U0X943_9PEZI</name>
<feature type="region of interest" description="Disordered" evidence="16">
    <location>
        <begin position="816"/>
        <end position="835"/>
    </location>
</feature>
<keyword evidence="9" id="KW-0378">Hydrolase</keyword>
<evidence type="ECO:0000256" key="10">
    <source>
        <dbReference type="ARBA" id="ARBA00022833"/>
    </source>
</evidence>
<evidence type="ECO:0000256" key="8">
    <source>
        <dbReference type="ARBA" id="ARBA00022723"/>
    </source>
</evidence>
<evidence type="ECO:0000313" key="19">
    <source>
        <dbReference type="Proteomes" id="UP000309340"/>
    </source>
</evidence>
<dbReference type="InterPro" id="IPR013578">
    <property type="entry name" value="Peptidase_M16C_assoc"/>
</dbReference>
<comment type="subcellular location">
    <subcellularLocation>
        <location evidence="3">Mitochondrion intermembrane space</location>
    </subcellularLocation>
    <subcellularLocation>
        <location evidence="2">Mitochondrion matrix</location>
    </subcellularLocation>
</comment>
<keyword evidence="12" id="KW-0482">Metalloprotease</keyword>
<dbReference type="STRING" id="329884.A0A4U0X943"/>
<evidence type="ECO:0000256" key="14">
    <source>
        <dbReference type="ARBA" id="ARBA00034552"/>
    </source>
</evidence>
<dbReference type="GO" id="GO:0004222">
    <property type="term" value="F:metalloendopeptidase activity"/>
    <property type="evidence" value="ECO:0007669"/>
    <property type="project" value="TreeGrafter"/>
</dbReference>
<evidence type="ECO:0000256" key="15">
    <source>
        <dbReference type="ARBA" id="ARBA00045897"/>
    </source>
</evidence>
<comment type="function">
    <text evidence="15">Degrades mitochondrial transit peptides after their cleavage in the intermembrane space or in the matrix, and presequence peptides; clearance of these peptides is required to keep the presequence processing machinery running. Preferentially cleaves the N-terminal side of paired basic amino acid residues. Also degrades other unstructured peptides. May function as an ATP-dependent peptidase as opposed to a metalloendopeptidase.</text>
</comment>
<dbReference type="InterPro" id="IPR007863">
    <property type="entry name" value="Peptidase_M16_C"/>
</dbReference>
<dbReference type="Gene3D" id="3.30.830.10">
    <property type="entry name" value="Metalloenzyme, LuxS/M16 peptidase-like"/>
    <property type="match status" value="4"/>
</dbReference>
<dbReference type="AlphaFoldDB" id="A0A4U0X943"/>
<feature type="compositionally biased region" description="Low complexity" evidence="16">
    <location>
        <begin position="818"/>
        <end position="829"/>
    </location>
</feature>
<dbReference type="FunFam" id="3.30.830.10:FF:000009">
    <property type="entry name" value="Presequence protease, mitochondrial"/>
    <property type="match status" value="1"/>
</dbReference>
<dbReference type="GO" id="GO:0046872">
    <property type="term" value="F:metal ion binding"/>
    <property type="evidence" value="ECO:0007669"/>
    <property type="project" value="UniProtKB-KW"/>
</dbReference>
<protein>
    <recommendedName>
        <fullName evidence="6">Presequence protease, mitochondrial</fullName>
    </recommendedName>
    <alternativeName>
        <fullName evidence="14">Pitrilysin metalloproteinase</fullName>
    </alternativeName>
</protein>
<dbReference type="EMBL" id="NAJQ01000332">
    <property type="protein sequence ID" value="TKA71878.1"/>
    <property type="molecule type" value="Genomic_DNA"/>
</dbReference>
<dbReference type="InterPro" id="IPR011249">
    <property type="entry name" value="Metalloenz_LuxS/M16"/>
</dbReference>
<evidence type="ECO:0000256" key="6">
    <source>
        <dbReference type="ARBA" id="ARBA00020167"/>
    </source>
</evidence>
<comment type="cofactor">
    <cofactor evidence="1">
        <name>Zn(2+)</name>
        <dbReference type="ChEBI" id="CHEBI:29105"/>
    </cofactor>
</comment>
<evidence type="ECO:0000256" key="2">
    <source>
        <dbReference type="ARBA" id="ARBA00004305"/>
    </source>
</evidence>
<evidence type="ECO:0000256" key="3">
    <source>
        <dbReference type="ARBA" id="ARBA00004569"/>
    </source>
</evidence>
<evidence type="ECO:0000256" key="16">
    <source>
        <dbReference type="SAM" id="MobiDB-lite"/>
    </source>
</evidence>
<evidence type="ECO:0000313" key="18">
    <source>
        <dbReference type="EMBL" id="TKA71878.1"/>
    </source>
</evidence>
<dbReference type="PANTHER" id="PTHR43016">
    <property type="entry name" value="PRESEQUENCE PROTEASE"/>
    <property type="match status" value="1"/>
</dbReference>
<keyword evidence="10" id="KW-0862">Zinc</keyword>
<dbReference type="OrthoDB" id="10250783at2759"/>
<keyword evidence="7" id="KW-0645">Protease</keyword>
<dbReference type="Pfam" id="PF00675">
    <property type="entry name" value="Peptidase_M16"/>
    <property type="match status" value="1"/>
</dbReference>
<evidence type="ECO:0000256" key="7">
    <source>
        <dbReference type="ARBA" id="ARBA00022670"/>
    </source>
</evidence>
<keyword evidence="8" id="KW-0479">Metal-binding</keyword>
<evidence type="ECO:0000256" key="1">
    <source>
        <dbReference type="ARBA" id="ARBA00001947"/>
    </source>
</evidence>
<evidence type="ECO:0000259" key="17">
    <source>
        <dbReference type="SMART" id="SM01264"/>
    </source>
</evidence>
<dbReference type="GO" id="GO:0016485">
    <property type="term" value="P:protein processing"/>
    <property type="evidence" value="ECO:0007669"/>
    <property type="project" value="TreeGrafter"/>
</dbReference>
<dbReference type="Pfam" id="PF05193">
    <property type="entry name" value="Peptidase_M16_C"/>
    <property type="match status" value="2"/>
</dbReference>
<organism evidence="18 19">
    <name type="scientific">Friedmanniomyces simplex</name>
    <dbReference type="NCBI Taxonomy" id="329884"/>
    <lineage>
        <taxon>Eukaryota</taxon>
        <taxon>Fungi</taxon>
        <taxon>Dikarya</taxon>
        <taxon>Ascomycota</taxon>
        <taxon>Pezizomycotina</taxon>
        <taxon>Dothideomycetes</taxon>
        <taxon>Dothideomycetidae</taxon>
        <taxon>Mycosphaerellales</taxon>
        <taxon>Teratosphaeriaceae</taxon>
        <taxon>Friedmanniomyces</taxon>
    </lineage>
</organism>
<dbReference type="Proteomes" id="UP000309340">
    <property type="component" value="Unassembled WGS sequence"/>
</dbReference>
<feature type="domain" description="Peptidase M16C associated" evidence="17">
    <location>
        <begin position="497"/>
        <end position="756"/>
    </location>
</feature>
<comment type="similarity">
    <text evidence="4">Belongs to the peptidase M16 family. PreP subfamily.</text>
</comment>
<dbReference type="SUPFAM" id="SSF63411">
    <property type="entry name" value="LuxS/MPP-like metallohydrolase"/>
    <property type="match status" value="4"/>
</dbReference>
<dbReference type="GO" id="GO:0005759">
    <property type="term" value="C:mitochondrial matrix"/>
    <property type="evidence" value="ECO:0007669"/>
    <property type="project" value="UniProtKB-SubCell"/>
</dbReference>
<reference evidence="18 19" key="1">
    <citation type="submission" date="2017-03" db="EMBL/GenBank/DDBJ databases">
        <title>Genomes of endolithic fungi from Antarctica.</title>
        <authorList>
            <person name="Coleine C."/>
            <person name="Masonjones S."/>
            <person name="Stajich J.E."/>
        </authorList>
    </citation>
    <scope>NUCLEOTIDE SEQUENCE [LARGE SCALE GENOMIC DNA]</scope>
    <source>
        <strain evidence="18 19">CCFEE 5184</strain>
    </source>
</reference>
<dbReference type="FunFam" id="3.30.830.10:FF:000013">
    <property type="entry name" value="Mitochondrial presequence protease"/>
    <property type="match status" value="1"/>
</dbReference>
<evidence type="ECO:0000256" key="5">
    <source>
        <dbReference type="ARBA" id="ARBA00011853"/>
    </source>
</evidence>
<evidence type="ECO:0000256" key="4">
    <source>
        <dbReference type="ARBA" id="ARBA00007575"/>
    </source>
</evidence>
<keyword evidence="13" id="KW-0496">Mitochondrion</keyword>
<dbReference type="GO" id="GO:0005758">
    <property type="term" value="C:mitochondrial intermembrane space"/>
    <property type="evidence" value="ECO:0007669"/>
    <property type="project" value="UniProtKB-SubCell"/>
</dbReference>
<dbReference type="Pfam" id="PF08367">
    <property type="entry name" value="M16C_assoc"/>
    <property type="match status" value="1"/>
</dbReference>
<dbReference type="FunFam" id="3.30.830.10:FF:000011">
    <property type="entry name" value="Presequence protease, mitochondrial"/>
    <property type="match status" value="1"/>
</dbReference>